<dbReference type="AlphaFoldDB" id="A0A218VQ13"/>
<evidence type="ECO:0000313" key="2">
    <source>
        <dbReference type="Proteomes" id="UP000197138"/>
    </source>
</evidence>
<reference evidence="2" key="1">
    <citation type="journal article" date="2017" name="Plant J.">
        <title>The pomegranate (Punica granatum L.) genome and the genomics of punicalagin biosynthesis.</title>
        <authorList>
            <person name="Qin G."/>
            <person name="Xu C."/>
            <person name="Ming R."/>
            <person name="Tang H."/>
            <person name="Guyot R."/>
            <person name="Kramer E.M."/>
            <person name="Hu Y."/>
            <person name="Yi X."/>
            <person name="Qi Y."/>
            <person name="Xu X."/>
            <person name="Gao Z."/>
            <person name="Pan H."/>
            <person name="Jian J."/>
            <person name="Tian Y."/>
            <person name="Yue Z."/>
            <person name="Xu Y."/>
        </authorList>
    </citation>
    <scope>NUCLEOTIDE SEQUENCE [LARGE SCALE GENOMIC DNA]</scope>
    <source>
        <strain evidence="2">cv. Dabenzi</strain>
    </source>
</reference>
<sequence length="74" mass="8175">MKLWLPTDLIIGEIQSLRFAPGLETVSQAPFASRKRESEQQAEKALSPFSKLLVSFIAPTYTRGKPKAVEGRAS</sequence>
<comment type="caution">
    <text evidence="1">The sequence shown here is derived from an EMBL/GenBank/DDBJ whole genome shotgun (WGS) entry which is preliminary data.</text>
</comment>
<proteinExistence type="predicted"/>
<name>A0A218VQ13_PUNGR</name>
<organism evidence="1 2">
    <name type="scientific">Punica granatum</name>
    <name type="common">Pomegranate</name>
    <dbReference type="NCBI Taxonomy" id="22663"/>
    <lineage>
        <taxon>Eukaryota</taxon>
        <taxon>Viridiplantae</taxon>
        <taxon>Streptophyta</taxon>
        <taxon>Embryophyta</taxon>
        <taxon>Tracheophyta</taxon>
        <taxon>Spermatophyta</taxon>
        <taxon>Magnoliopsida</taxon>
        <taxon>eudicotyledons</taxon>
        <taxon>Gunneridae</taxon>
        <taxon>Pentapetalae</taxon>
        <taxon>rosids</taxon>
        <taxon>malvids</taxon>
        <taxon>Myrtales</taxon>
        <taxon>Lythraceae</taxon>
        <taxon>Punica</taxon>
    </lineage>
</organism>
<evidence type="ECO:0000313" key="1">
    <source>
        <dbReference type="EMBL" id="OWM62595.1"/>
    </source>
</evidence>
<dbReference type="EMBL" id="MTKT01016319">
    <property type="protein sequence ID" value="OWM62595.1"/>
    <property type="molecule type" value="Genomic_DNA"/>
</dbReference>
<accession>A0A218VQ13</accession>
<dbReference type="Proteomes" id="UP000197138">
    <property type="component" value="Unassembled WGS sequence"/>
</dbReference>
<protein>
    <submittedName>
        <fullName evidence="1">Uncharacterized protein</fullName>
    </submittedName>
</protein>
<gene>
    <name evidence="1" type="ORF">CDL15_Pgr000020</name>
</gene>